<accession>A0A5A7N609</accession>
<evidence type="ECO:0000313" key="2">
    <source>
        <dbReference type="Proteomes" id="UP000324996"/>
    </source>
</evidence>
<dbReference type="EMBL" id="BKCN01000005">
    <property type="protein sequence ID" value="GER03752.1"/>
    <property type="molecule type" value="Genomic_DNA"/>
</dbReference>
<dbReference type="AlphaFoldDB" id="A0A5A7N609"/>
<evidence type="ECO:0000313" key="1">
    <source>
        <dbReference type="EMBL" id="GER03752.1"/>
    </source>
</evidence>
<sequence>MTSEPSGLYPAPYRLVRPAFKAGPFLCASPHSGRYYPDDFKRASRLDEMLLRRSEDFHVDELFQLAPDFGAPLLMAHYPRAYVDLNRAENELDPLLIRDPLPQSSAMISERVAAGLGTLARVVAIGMPIYHKPLSLAEAKARIARIHTPYHQALDALLSAAHKHHGWSVLLDCHSMPSKPLRAGEGDQHGFDADIVLGDCHGTSCDPRLINRAEDILHDLGYRVARNDPYAGGYCTQHHGRPHEGRHALQIEINRGLYMDEIRLLKKPAFEVVAADMGRLLKGLFSLDLGHANTALGESGPPRHLAAE</sequence>
<dbReference type="Gene3D" id="3.40.630.40">
    <property type="entry name" value="Zn-dependent exopeptidases"/>
    <property type="match status" value="1"/>
</dbReference>
<proteinExistence type="predicted"/>
<dbReference type="Pfam" id="PF05013">
    <property type="entry name" value="FGase"/>
    <property type="match status" value="1"/>
</dbReference>
<dbReference type="InterPro" id="IPR007709">
    <property type="entry name" value="N-FG_amidohydro"/>
</dbReference>
<dbReference type="Proteomes" id="UP000324996">
    <property type="component" value="Unassembled WGS sequence"/>
</dbReference>
<name>A0A5A7N609_9PROT</name>
<dbReference type="SUPFAM" id="SSF53187">
    <property type="entry name" value="Zn-dependent exopeptidases"/>
    <property type="match status" value="1"/>
</dbReference>
<keyword evidence="1" id="KW-0378">Hydrolase</keyword>
<dbReference type="RefSeq" id="WP_042085853.1">
    <property type="nucleotide sequence ID" value="NZ_BKCN01000005.1"/>
</dbReference>
<gene>
    <name evidence="1" type="ORF">JCM17846_14340</name>
</gene>
<organism evidence="1 2">
    <name type="scientific">Iodidimonas nitroreducens</name>
    <dbReference type="NCBI Taxonomy" id="1236968"/>
    <lineage>
        <taxon>Bacteria</taxon>
        <taxon>Pseudomonadati</taxon>
        <taxon>Pseudomonadota</taxon>
        <taxon>Alphaproteobacteria</taxon>
        <taxon>Iodidimonadales</taxon>
        <taxon>Iodidimonadaceae</taxon>
        <taxon>Iodidimonas</taxon>
    </lineage>
</organism>
<comment type="caution">
    <text evidence="1">The sequence shown here is derived from an EMBL/GenBank/DDBJ whole genome shotgun (WGS) entry which is preliminary data.</text>
</comment>
<keyword evidence="2" id="KW-1185">Reference proteome</keyword>
<reference evidence="1 2" key="1">
    <citation type="submission" date="2019-09" db="EMBL/GenBank/DDBJ databases">
        <title>NBRP : Genome information of microbial organism related human and environment.</title>
        <authorList>
            <person name="Hattori M."/>
            <person name="Oshima K."/>
            <person name="Inaba H."/>
            <person name="Suda W."/>
            <person name="Sakamoto M."/>
            <person name="Iino T."/>
            <person name="Kitahara M."/>
            <person name="Oshida Y."/>
            <person name="Iida T."/>
            <person name="Kudo T."/>
            <person name="Itoh T."/>
            <person name="Ohkuma M."/>
        </authorList>
    </citation>
    <scope>NUCLEOTIDE SEQUENCE [LARGE SCALE GENOMIC DNA]</scope>
    <source>
        <strain evidence="1 2">Q-1</strain>
    </source>
</reference>
<dbReference type="GO" id="GO:0016787">
    <property type="term" value="F:hydrolase activity"/>
    <property type="evidence" value="ECO:0007669"/>
    <property type="project" value="UniProtKB-KW"/>
</dbReference>
<protein>
    <submittedName>
        <fullName evidence="1">N-formylglutamate amidohydrolase</fullName>
    </submittedName>
</protein>